<evidence type="ECO:0000256" key="1">
    <source>
        <dbReference type="SAM" id="MobiDB-lite"/>
    </source>
</evidence>
<evidence type="ECO:0000313" key="3">
    <source>
        <dbReference type="Proteomes" id="UP000613177"/>
    </source>
</evidence>
<feature type="compositionally biased region" description="Basic residues" evidence="1">
    <location>
        <begin position="25"/>
        <end position="34"/>
    </location>
</feature>
<reference evidence="2" key="1">
    <citation type="submission" date="2021-01" db="EMBL/GenBank/DDBJ databases">
        <title>Metabolic potential, ecology and presence of endohyphal bacteria is reflected in genomic diversity of Mucoromycotina.</title>
        <authorList>
            <person name="Muszewska A."/>
            <person name="Okrasinska A."/>
            <person name="Steczkiewicz K."/>
            <person name="Drgas O."/>
            <person name="Orlowska M."/>
            <person name="Perlinska-Lenart U."/>
            <person name="Aleksandrzak-Piekarczyk T."/>
            <person name="Szatraj K."/>
            <person name="Zielenkiewicz U."/>
            <person name="Pilsyk S."/>
            <person name="Malc E."/>
            <person name="Mieczkowski P."/>
            <person name="Kruszewska J.S."/>
            <person name="Biernat P."/>
            <person name="Pawlowska J."/>
        </authorList>
    </citation>
    <scope>NUCLEOTIDE SEQUENCE</scope>
    <source>
        <strain evidence="2">WA0000018081</strain>
    </source>
</reference>
<dbReference type="AlphaFoldDB" id="A0A8H7SKJ9"/>
<feature type="region of interest" description="Disordered" evidence="1">
    <location>
        <begin position="1"/>
        <end position="34"/>
    </location>
</feature>
<sequence>MSRKTYTPSISSSIKSTNSTCPLPHNHRSKPKNKLSHDVTTLYELFSNVPTKTNKPDGVMCYCCERRITKNQITELDRKRKNQDTSNKVTSALYYGSSQVRKYMKKVMTRESWFDLIKNGFPCPHRVLWSTAGTCHHFCTVCDTDQTQETLRLTLTPSAYRAPDNQIYGECSQLQSLAKTKKRKGRKFIRF</sequence>
<dbReference type="OrthoDB" id="5380370at2759"/>
<protein>
    <submittedName>
        <fullName evidence="2">Uncharacterized protein</fullName>
    </submittedName>
</protein>
<organism evidence="2 3">
    <name type="scientific">Thamnidium elegans</name>
    <dbReference type="NCBI Taxonomy" id="101142"/>
    <lineage>
        <taxon>Eukaryota</taxon>
        <taxon>Fungi</taxon>
        <taxon>Fungi incertae sedis</taxon>
        <taxon>Mucoromycota</taxon>
        <taxon>Mucoromycotina</taxon>
        <taxon>Mucoromycetes</taxon>
        <taxon>Mucorales</taxon>
        <taxon>Mucorineae</taxon>
        <taxon>Mucoraceae</taxon>
        <taxon>Thamnidium</taxon>
    </lineage>
</organism>
<keyword evidence="3" id="KW-1185">Reference proteome</keyword>
<dbReference type="EMBL" id="JAEPRE010000239">
    <property type="protein sequence ID" value="KAG2229857.1"/>
    <property type="molecule type" value="Genomic_DNA"/>
</dbReference>
<comment type="caution">
    <text evidence="2">The sequence shown here is derived from an EMBL/GenBank/DDBJ whole genome shotgun (WGS) entry which is preliminary data.</text>
</comment>
<accession>A0A8H7SKJ9</accession>
<dbReference type="Proteomes" id="UP000613177">
    <property type="component" value="Unassembled WGS sequence"/>
</dbReference>
<evidence type="ECO:0000313" key="2">
    <source>
        <dbReference type="EMBL" id="KAG2229857.1"/>
    </source>
</evidence>
<feature type="compositionally biased region" description="Low complexity" evidence="1">
    <location>
        <begin position="1"/>
        <end position="20"/>
    </location>
</feature>
<gene>
    <name evidence="2" type="ORF">INT48_002900</name>
</gene>
<name>A0A8H7SKJ9_9FUNG</name>
<proteinExistence type="predicted"/>